<proteinExistence type="predicted"/>
<keyword evidence="1" id="KW-1133">Transmembrane helix</keyword>
<keyword evidence="1" id="KW-0812">Transmembrane</keyword>
<protein>
    <submittedName>
        <fullName evidence="2">PIR protein</fullName>
    </submittedName>
</protein>
<name>A0A1D3JCI4_PLAOA</name>
<dbReference type="VEuPathDB" id="PlasmoDB:POWCR01_000085600"/>
<organism evidence="2 3">
    <name type="scientific">Plasmodium ovale</name>
    <name type="common">malaria parasite P. ovale</name>
    <dbReference type="NCBI Taxonomy" id="36330"/>
    <lineage>
        <taxon>Eukaryota</taxon>
        <taxon>Sar</taxon>
        <taxon>Alveolata</taxon>
        <taxon>Apicomplexa</taxon>
        <taxon>Aconoidasida</taxon>
        <taxon>Haemosporida</taxon>
        <taxon>Plasmodiidae</taxon>
        <taxon>Plasmodium</taxon>
        <taxon>Plasmodium (Plasmodium)</taxon>
    </lineage>
</organism>
<dbReference type="AlphaFoldDB" id="A0A1D3JCI4"/>
<dbReference type="Proteomes" id="UP000242942">
    <property type="component" value="Unassembled WGS sequence"/>
</dbReference>
<dbReference type="InterPro" id="IPR008780">
    <property type="entry name" value="Plasmodium_Vir"/>
</dbReference>
<feature type="transmembrane region" description="Helical" evidence="1">
    <location>
        <begin position="516"/>
        <end position="539"/>
    </location>
</feature>
<evidence type="ECO:0000313" key="2">
    <source>
        <dbReference type="EMBL" id="SBT83396.1"/>
    </source>
</evidence>
<dbReference type="VEuPathDB" id="PlasmoDB:PocGH01_00025400"/>
<evidence type="ECO:0000256" key="1">
    <source>
        <dbReference type="SAM" id="Phobius"/>
    </source>
</evidence>
<sequence>MAENIVDSTFKLLKSDEKFKSNVNLYEFYDVLGTRFQFYAITQICRICQKNNQSVECINCNLQKILNDLNYLKPMFENRGLYNSTYYDYFMYWIYGKIIDSNRDGLGTYVFFSNLKNLLDNSIGKYKYKDKYLRIYDKRVLKKKKDLFDFLAYYDFIKNKLTNDPHKASYCKYIEYMFELYKAMDQDHTAKSHEWYDEELKLFKNKFMQEDKRELFLIDSQCSEKCLKYVFDSNKNLCPLKKENTEICMNKETDTVVEAPQRTLEYDHILKEFSAYKKYEEFSKVNGNDHKKYCNDICGLENNYKGIKDFCGKLAKNIENLSKDKEERVNGCEHLYYWIYDHIWGMFSKNSNYISDKESVLKLLNAGYNIIYELNFYECLYHYDLKESFDIWKDKKYLHDYFKNFYGIQDKIISGSYDCNAYYKYLENINKLYENYMKECCYCLKSGSCQEYCGNYFLCNEKYNPYNLYLKLKCKYLSSGKDFKKVEKPLGVDHYVITASQKSAEGTCTKLACDPFYVITLFMFTVIGIFFILFAFYKFTPFGSWLNRKVHKKKKIKDYLPEEHDQELLVHDLEPTYINSRNRKLRLLYHSA</sequence>
<dbReference type="OrthoDB" id="382814at2759"/>
<gene>
    <name evidence="2" type="primary">PocGH01_00025400</name>
    <name evidence="2" type="ORF">POCGH01_00025400</name>
</gene>
<keyword evidence="1" id="KW-0472">Membrane</keyword>
<accession>A0A1D3JCI4</accession>
<dbReference type="EMBL" id="FLRI01000099">
    <property type="protein sequence ID" value="SBT83396.1"/>
    <property type="molecule type" value="Genomic_DNA"/>
</dbReference>
<evidence type="ECO:0000313" key="3">
    <source>
        <dbReference type="Proteomes" id="UP000242942"/>
    </source>
</evidence>
<keyword evidence="3" id="KW-1185">Reference proteome</keyword>
<reference evidence="2 3" key="1">
    <citation type="submission" date="2016-06" db="EMBL/GenBank/DDBJ databases">
        <authorList>
            <consortium name="Pathogen Informatics"/>
        </authorList>
    </citation>
    <scope>NUCLEOTIDE SEQUENCE [LARGE SCALE GENOMIC DNA]</scope>
    <source>
        <strain evidence="2">PocGH01</strain>
    </source>
</reference>
<dbReference type="Pfam" id="PF05795">
    <property type="entry name" value="Plasmodium_Vir"/>
    <property type="match status" value="3"/>
</dbReference>